<evidence type="ECO:0000256" key="2">
    <source>
        <dbReference type="ARBA" id="ARBA00023125"/>
    </source>
</evidence>
<dbReference type="CDD" id="cd01189">
    <property type="entry name" value="INT_ICEBs1_C_like"/>
    <property type="match status" value="1"/>
</dbReference>
<reference evidence="5 6" key="1">
    <citation type="submission" date="2013-02" db="EMBL/GenBank/DDBJ databases">
        <title>Whole genome shotgun sequence of Gordonia malaquae NBRC 108250.</title>
        <authorList>
            <person name="Yoshida I."/>
            <person name="Hosoyama A."/>
            <person name="Tsuchikane K."/>
            <person name="Ando Y."/>
            <person name="Baba S."/>
            <person name="Ohji S."/>
            <person name="Hamada M."/>
            <person name="Tamura T."/>
            <person name="Yamazoe A."/>
            <person name="Yamazaki S."/>
            <person name="Fujita N."/>
        </authorList>
    </citation>
    <scope>NUCLEOTIDE SEQUENCE [LARGE SCALE GENOMIC DNA]</scope>
    <source>
        <strain evidence="5 6">NBRC 108250</strain>
    </source>
</reference>
<dbReference type="PANTHER" id="PTHR30349">
    <property type="entry name" value="PHAGE INTEGRASE-RELATED"/>
    <property type="match status" value="1"/>
</dbReference>
<comment type="similarity">
    <text evidence="1">Belongs to the 'phage' integrase family.</text>
</comment>
<dbReference type="SUPFAM" id="SSF56349">
    <property type="entry name" value="DNA breaking-rejoining enzymes"/>
    <property type="match status" value="1"/>
</dbReference>
<dbReference type="Pfam" id="PF00589">
    <property type="entry name" value="Phage_integrase"/>
    <property type="match status" value="1"/>
</dbReference>
<dbReference type="RefSeq" id="WP_008380612.1">
    <property type="nucleotide sequence ID" value="NZ_BAOP01000029.1"/>
</dbReference>
<dbReference type="Proteomes" id="UP000035009">
    <property type="component" value="Unassembled WGS sequence"/>
</dbReference>
<dbReference type="Gene3D" id="1.10.150.130">
    <property type="match status" value="1"/>
</dbReference>
<evidence type="ECO:0000256" key="1">
    <source>
        <dbReference type="ARBA" id="ARBA00008857"/>
    </source>
</evidence>
<keyword evidence="2" id="KW-0238">DNA-binding</keyword>
<evidence type="ECO:0000313" key="6">
    <source>
        <dbReference type="Proteomes" id="UP000035009"/>
    </source>
</evidence>
<dbReference type="AlphaFoldDB" id="M3THW9"/>
<gene>
    <name evidence="5" type="ORF">GM1_029_00020</name>
</gene>
<dbReference type="InterPro" id="IPR002104">
    <property type="entry name" value="Integrase_catalytic"/>
</dbReference>
<evidence type="ECO:0000256" key="3">
    <source>
        <dbReference type="ARBA" id="ARBA00023172"/>
    </source>
</evidence>
<dbReference type="GO" id="GO:0003677">
    <property type="term" value="F:DNA binding"/>
    <property type="evidence" value="ECO:0007669"/>
    <property type="project" value="UniProtKB-KW"/>
</dbReference>
<dbReference type="EMBL" id="BAOP01000029">
    <property type="protein sequence ID" value="GAC81101.1"/>
    <property type="molecule type" value="Genomic_DNA"/>
</dbReference>
<dbReference type="GO" id="GO:0015074">
    <property type="term" value="P:DNA integration"/>
    <property type="evidence" value="ECO:0007669"/>
    <property type="project" value="InterPro"/>
</dbReference>
<dbReference type="InterPro" id="IPR011010">
    <property type="entry name" value="DNA_brk_join_enz"/>
</dbReference>
<dbReference type="PANTHER" id="PTHR30349:SF64">
    <property type="entry name" value="PROPHAGE INTEGRASE INTD-RELATED"/>
    <property type="match status" value="1"/>
</dbReference>
<evidence type="ECO:0000313" key="5">
    <source>
        <dbReference type="EMBL" id="GAC81101.1"/>
    </source>
</evidence>
<dbReference type="InterPro" id="IPR050090">
    <property type="entry name" value="Tyrosine_recombinase_XerCD"/>
</dbReference>
<dbReference type="OrthoDB" id="1822491at2"/>
<organism evidence="5 6">
    <name type="scientific">Gordonia malaquae NBRC 108250</name>
    <dbReference type="NCBI Taxonomy" id="1223542"/>
    <lineage>
        <taxon>Bacteria</taxon>
        <taxon>Bacillati</taxon>
        <taxon>Actinomycetota</taxon>
        <taxon>Actinomycetes</taxon>
        <taxon>Mycobacteriales</taxon>
        <taxon>Gordoniaceae</taxon>
        <taxon>Gordonia</taxon>
    </lineage>
</organism>
<accession>M3THW9</accession>
<keyword evidence="3" id="KW-0233">DNA recombination</keyword>
<dbReference type="InterPro" id="IPR010998">
    <property type="entry name" value="Integrase_recombinase_N"/>
</dbReference>
<evidence type="ECO:0000259" key="4">
    <source>
        <dbReference type="PROSITE" id="PS51898"/>
    </source>
</evidence>
<keyword evidence="6" id="KW-1185">Reference proteome</keyword>
<proteinExistence type="inferred from homology"/>
<name>M3THW9_GORML</name>
<dbReference type="Gene3D" id="1.10.443.10">
    <property type="entry name" value="Intergrase catalytic core"/>
    <property type="match status" value="1"/>
</dbReference>
<sequence>MQRQEAAESSGKTIQDKHAFLSGVLKAAVREGKIDRNPCEGRRLPKTLRQEMVFLSRAEFDKVHGRITQERWADLALWLVSTGMRFGDATALRAEDIDLDRAECRVTRAWKHDTGRKRTIGPPKSKRSVRTISLPTQAVEVVKRRIADPTVDEVLFCNSAGTAATTQEFYNRAWLEARKVLAPRAPRVHDLRHTCASWMIGAGVPLVVVSRHLGHEDIGTTSNVYGHLDRSSYDDAAAAIGKVFG</sequence>
<dbReference type="GO" id="GO:0006310">
    <property type="term" value="P:DNA recombination"/>
    <property type="evidence" value="ECO:0007669"/>
    <property type="project" value="UniProtKB-KW"/>
</dbReference>
<dbReference type="InterPro" id="IPR013762">
    <property type="entry name" value="Integrase-like_cat_sf"/>
</dbReference>
<protein>
    <recommendedName>
        <fullName evidence="4">Tyr recombinase domain-containing protein</fullName>
    </recommendedName>
</protein>
<comment type="caution">
    <text evidence="5">The sequence shown here is derived from an EMBL/GenBank/DDBJ whole genome shotgun (WGS) entry which is preliminary data.</text>
</comment>
<dbReference type="eggNOG" id="COG0582">
    <property type="taxonomic scope" value="Bacteria"/>
</dbReference>
<feature type="domain" description="Tyr recombinase" evidence="4">
    <location>
        <begin position="43"/>
        <end position="238"/>
    </location>
</feature>
<dbReference type="PROSITE" id="PS51898">
    <property type="entry name" value="TYR_RECOMBINASE"/>
    <property type="match status" value="1"/>
</dbReference>